<feature type="compositionally biased region" description="Basic and acidic residues" evidence="1">
    <location>
        <begin position="529"/>
        <end position="540"/>
    </location>
</feature>
<dbReference type="PROSITE" id="PS51885">
    <property type="entry name" value="NEPRILYSIN"/>
    <property type="match status" value="1"/>
</dbReference>
<dbReference type="Gene3D" id="1.10.1380.10">
    <property type="entry name" value="Neutral endopeptidase , domain2"/>
    <property type="match status" value="1"/>
</dbReference>
<feature type="compositionally biased region" description="Basic and acidic residues" evidence="1">
    <location>
        <begin position="1067"/>
        <end position="1083"/>
    </location>
</feature>
<dbReference type="EMBL" id="JARKHS020036241">
    <property type="protein sequence ID" value="KAK8756422.1"/>
    <property type="molecule type" value="Genomic_DNA"/>
</dbReference>
<feature type="compositionally biased region" description="Basic and acidic residues" evidence="1">
    <location>
        <begin position="1035"/>
        <end position="1052"/>
    </location>
</feature>
<feature type="compositionally biased region" description="Basic and acidic residues" evidence="1">
    <location>
        <begin position="691"/>
        <end position="717"/>
    </location>
</feature>
<protein>
    <recommendedName>
        <fullName evidence="2">Peptidase M13 C-terminal domain-containing protein</fullName>
    </recommendedName>
</protein>
<reference evidence="3 4" key="1">
    <citation type="journal article" date="2023" name="Arcadia Sci">
        <title>De novo assembly of a long-read Amblyomma americanum tick genome.</title>
        <authorList>
            <person name="Chou S."/>
            <person name="Poskanzer K.E."/>
            <person name="Rollins M."/>
            <person name="Thuy-Boun P.S."/>
        </authorList>
    </citation>
    <scope>NUCLEOTIDE SEQUENCE [LARGE SCALE GENOMIC DNA]</scope>
    <source>
        <strain evidence="3">F_SG_1</strain>
        <tissue evidence="3">Salivary glands</tissue>
    </source>
</reference>
<sequence length="2148" mass="237470">MRKSSVKPDDGKKKGSKPEEKSRSKSPSAKRFDDLDRDEDELPKKKGKRRKSKFKGSKVGIADSPPSPLSEQKARRQPKSSTDDELSSLPKEINLEYFEQLAGNMQRAGELLDEHARGMVWQAAEVISCIPEYIPPRRYTAKLCRCNTCCERCCVDPEHQLTGFHSNFKDAATDVPDEEGLTLSGSSDTSGLSVLGDISDVGDDGKPRVSSRLAVAAREAKRAMRLARQFRSAARTMDSLECSNDSEQNMRRLYTKELMDKAVFYATKANEALAAYGALRRTLRRAADVSGTDDVTRSSLSASKLSHELRKTGFAKPEAASMPASLLGSRRQSVSKEKDSMPEDKGDKEAPAVKMSKETLFSQLRESLEPSAIQTGAADKGASGGRIVVKIKPLPVPTSSKKVGTRCEPRDTALLCEEFDFDTCASGSRDPKEIQKIIDEGVGTPKYTKDTKGATPDKKRPEIIYELSEQSLDIEIIPSQKCKETQVSVPFDEPLTKVTSQRCKEAQMSVPCDEPLSKASSSVTSPEKNVAKDASVERKLSTTGAEDNEGKGTKGDLPGQDKNVQKQTHNHKQHRQGSKHITAEKELPATAQEATEGIRLRKPSANVKTSDNNRKARNLDSGATSKAEKVAERASKKTSEDKDQADSHGGGSRAHLKVLPSDTYVFTATAAVIAGGDANNPTAMLAAPEDDNPKSKGKKPDTAEDAKLPSRSNHENANEAGTKKRHSSSHKHPKAPSKGSPENTKDEPKPAGMPEQAEKEVGEKPSESRRNRDGGEERATDKHESERKHRTSKDQEDADQKVSDHKASMKKYEDKQAEMFDQPEAGSKRRASKDQEAADQKVSDRNAYMMKYEDQKGEMFYHPEAESKRGTSKGKEAADQKVSDRNASMKKYEDKQGEMFDQPQAESKREASKEQEVADQKVSKRKISPKKESGKQGDMLDQPEGTGEKAKDELKSEQAILKEGYEGTDQKKSSEQAQASAIKTMRPLSADAFKDGGNKTDDKLKPLEGPQNADVIKPADQPLADDANTPTKPRASTEEKMEARCDNCEEVLKTPGVPESSSLYSGEESRTKEIPEDTPKPEDPQGTPTADVTSALRDSGTDKNKEGTQIAASQEESKPEPPQERESVDNLGDVGNQDAANMRADSIRDYPSPSITTAPSDADKENTQQYDVGRKEGTQTSMEFIVPKALAFGAVGDDWIAQTPNLIEPNESTEGSKDLKNADSSAGEKETVEATASEGNDGELEMHEPQEDIAEDILSPEESPPEESPPDLQLEEGQAEGDLLDQEAEELSEPVVYEPAIDEEDGEIERKKEAKPALEVQQGADLQQHVIELQNVDFELQSRPHARLRGPDLQDFNFWDLDGPAVFYPESRLVFAVALVASVWILYLLFQTRMNTNRKPFFELYTAFATGPGVPGARIMTEPVAVNDFLSREEDRTEARIISPSEPRFLYSCDTPYCKQEASYLSQVLGDDPCVNFYGYVCNKQTRNWNPMIGSSISADAFIVNEAAKLTTGYIFNKEHAGMKTARNLLEACLDHERDETWSRTELNELFFDYFGSSWPTENAFLTMEAVWVVAGRLARDLKLEALARVSVDVHPEDNSATVPSIGEPVLLYRRDDFSEPEYPEMLESAAEQTATFMNPAASGRQIASEVRKTSELLADMISNDSARSFGTQGYRLSTVRVLEPNVQTFLRTVFLDSRRVADNAPILVKSPQFLENLGGTKGSKLDPQAVLNYIGFRVMVYFAAFLPQPSVRRLRALEANFMLPENASVQDFCTREIERVFPAIHARAFVLQIRNFSASVKLRSSELKSKFIQALEELTWIAAPGATPAPVQDSDAGVARRKLESLTVEDAVPSWVLNNSSFEQYTQSLERQLEVALNLDPSNSLKRFCLFAKLLSHSELHEALLEGPSANRTALSVFGTETSYDAQKKRISVPLAVVDWSVPADSIAFVIHAARYAVRVLKALVRGLLPDYEYASNQSVGGRSYSEGYRERLRATVRCLLGQYQNASKTVKGEFFQRVMNHAPAGTALLEQSVALMQAHSVFKDHLRARRVWHSDFRLAGLPRLTSEQLFFVAYARDNCEASDQVHQRRRWLDHGLLPPEDRVNFPLAQFDAFARAFTCNHTAPMAANGHCALIRASRDADHRVAK</sequence>
<feature type="compositionally biased region" description="Basic and acidic residues" evidence="1">
    <location>
        <begin position="626"/>
        <end position="646"/>
    </location>
</feature>
<feature type="region of interest" description="Disordered" evidence="1">
    <location>
        <begin position="1"/>
        <end position="88"/>
    </location>
</feature>
<keyword evidence="4" id="KW-1185">Reference proteome</keyword>
<feature type="compositionally biased region" description="Basic and acidic residues" evidence="1">
    <location>
        <begin position="963"/>
        <end position="974"/>
    </location>
</feature>
<comment type="caution">
    <text evidence="3">The sequence shown here is derived from an EMBL/GenBank/DDBJ whole genome shotgun (WGS) entry which is preliminary data.</text>
</comment>
<feature type="compositionally biased region" description="Acidic residues" evidence="1">
    <location>
        <begin position="1251"/>
        <end position="1273"/>
    </location>
</feature>
<dbReference type="InterPro" id="IPR042089">
    <property type="entry name" value="Peptidase_M13_dom_2"/>
</dbReference>
<dbReference type="Pfam" id="PF01431">
    <property type="entry name" value="Peptidase_M13"/>
    <property type="match status" value="1"/>
</dbReference>
<feature type="compositionally biased region" description="Basic and acidic residues" evidence="1">
    <location>
        <begin position="1"/>
        <end position="23"/>
    </location>
</feature>
<dbReference type="SUPFAM" id="SSF55486">
    <property type="entry name" value="Metalloproteases ('zincins'), catalytic domain"/>
    <property type="match status" value="1"/>
</dbReference>
<feature type="region of interest" description="Disordered" evidence="1">
    <location>
        <begin position="1203"/>
        <end position="1273"/>
    </location>
</feature>
<feature type="compositionally biased region" description="Basic and acidic residues" evidence="1">
    <location>
        <begin position="756"/>
        <end position="818"/>
    </location>
</feature>
<organism evidence="3 4">
    <name type="scientific">Amblyomma americanum</name>
    <name type="common">Lone star tick</name>
    <dbReference type="NCBI Taxonomy" id="6943"/>
    <lineage>
        <taxon>Eukaryota</taxon>
        <taxon>Metazoa</taxon>
        <taxon>Ecdysozoa</taxon>
        <taxon>Arthropoda</taxon>
        <taxon>Chelicerata</taxon>
        <taxon>Arachnida</taxon>
        <taxon>Acari</taxon>
        <taxon>Parasitiformes</taxon>
        <taxon>Ixodida</taxon>
        <taxon>Ixodoidea</taxon>
        <taxon>Ixodidae</taxon>
        <taxon>Amblyomminae</taxon>
        <taxon>Amblyomma</taxon>
    </lineage>
</organism>
<dbReference type="Gene3D" id="3.40.390.10">
    <property type="entry name" value="Collagenase (Catalytic Domain)"/>
    <property type="match status" value="1"/>
</dbReference>
<evidence type="ECO:0000313" key="3">
    <source>
        <dbReference type="EMBL" id="KAK8756422.1"/>
    </source>
</evidence>
<dbReference type="PANTHER" id="PTHR11733">
    <property type="entry name" value="ZINC METALLOPROTEASE FAMILY M13 NEPRILYSIN-RELATED"/>
    <property type="match status" value="1"/>
</dbReference>
<feature type="compositionally biased region" description="Basic and acidic residues" evidence="1">
    <location>
        <begin position="851"/>
        <end position="884"/>
    </location>
</feature>
<proteinExistence type="predicted"/>
<evidence type="ECO:0000256" key="1">
    <source>
        <dbReference type="SAM" id="MobiDB-lite"/>
    </source>
</evidence>
<feature type="domain" description="Peptidase M13 C-terminal" evidence="2">
    <location>
        <begin position="1993"/>
        <end position="2134"/>
    </location>
</feature>
<feature type="compositionally biased region" description="Basic residues" evidence="1">
    <location>
        <begin position="568"/>
        <end position="578"/>
    </location>
</feature>
<feature type="compositionally biased region" description="Basic and acidic residues" evidence="1">
    <location>
        <begin position="946"/>
        <end position="956"/>
    </location>
</feature>
<name>A0AAQ4D1T2_AMBAM</name>
<feature type="region of interest" description="Disordered" evidence="1">
    <location>
        <begin position="499"/>
        <end position="658"/>
    </location>
</feature>
<gene>
    <name evidence="3" type="ORF">V5799_000854</name>
</gene>
<feature type="region of interest" description="Disordered" evidence="1">
    <location>
        <begin position="678"/>
        <end position="1181"/>
    </location>
</feature>
<dbReference type="GO" id="GO:0016485">
    <property type="term" value="P:protein processing"/>
    <property type="evidence" value="ECO:0007669"/>
    <property type="project" value="TreeGrafter"/>
</dbReference>
<feature type="compositionally biased region" description="Basic and acidic residues" evidence="1">
    <location>
        <begin position="334"/>
        <end position="352"/>
    </location>
</feature>
<dbReference type="GO" id="GO:0005886">
    <property type="term" value="C:plasma membrane"/>
    <property type="evidence" value="ECO:0007669"/>
    <property type="project" value="TreeGrafter"/>
</dbReference>
<feature type="compositionally biased region" description="Basic and acidic residues" evidence="1">
    <location>
        <begin position="1115"/>
        <end position="1128"/>
    </location>
</feature>
<evidence type="ECO:0000313" key="4">
    <source>
        <dbReference type="Proteomes" id="UP001321473"/>
    </source>
</evidence>
<feature type="compositionally biased region" description="Basic residues" evidence="1">
    <location>
        <begin position="723"/>
        <end position="735"/>
    </location>
</feature>
<dbReference type="InterPro" id="IPR024079">
    <property type="entry name" value="MetalloPept_cat_dom_sf"/>
</dbReference>
<dbReference type="PANTHER" id="PTHR11733:SF241">
    <property type="entry name" value="GH26575P-RELATED"/>
    <property type="match status" value="1"/>
</dbReference>
<feature type="compositionally biased region" description="Polar residues" evidence="1">
    <location>
        <begin position="1203"/>
        <end position="1213"/>
    </location>
</feature>
<dbReference type="GO" id="GO:0004222">
    <property type="term" value="F:metalloendopeptidase activity"/>
    <property type="evidence" value="ECO:0007669"/>
    <property type="project" value="InterPro"/>
</dbReference>
<feature type="compositionally biased region" description="Basic and acidic residues" evidence="1">
    <location>
        <begin position="906"/>
        <end position="922"/>
    </location>
</feature>
<feature type="compositionally biased region" description="Basic and acidic residues" evidence="1">
    <location>
        <begin position="1161"/>
        <end position="1177"/>
    </location>
</feature>
<feature type="compositionally biased region" description="Basic and acidic residues" evidence="1">
    <location>
        <begin position="832"/>
        <end position="844"/>
    </location>
</feature>
<feature type="compositionally biased region" description="Basic and acidic residues" evidence="1">
    <location>
        <begin position="1214"/>
        <end position="1232"/>
    </location>
</feature>
<feature type="region of interest" description="Disordered" evidence="1">
    <location>
        <begin position="311"/>
        <end position="352"/>
    </location>
</feature>
<dbReference type="InterPro" id="IPR000718">
    <property type="entry name" value="Peptidase_M13"/>
</dbReference>
<accession>A0AAQ4D1T2</accession>
<feature type="compositionally biased region" description="Basic residues" evidence="1">
    <location>
        <begin position="45"/>
        <end position="56"/>
    </location>
</feature>
<dbReference type="InterPro" id="IPR018497">
    <property type="entry name" value="Peptidase_M13_C"/>
</dbReference>
<dbReference type="Proteomes" id="UP001321473">
    <property type="component" value="Unassembled WGS sequence"/>
</dbReference>
<feature type="compositionally biased region" description="Basic and acidic residues" evidence="1">
    <location>
        <begin position="992"/>
        <end position="1006"/>
    </location>
</feature>
<evidence type="ECO:0000259" key="2">
    <source>
        <dbReference type="Pfam" id="PF01431"/>
    </source>
</evidence>
<feature type="compositionally biased region" description="Polar residues" evidence="1">
    <location>
        <begin position="518"/>
        <end position="527"/>
    </location>
</feature>